<dbReference type="PROSITE" id="PS01148">
    <property type="entry name" value="UPF0033"/>
    <property type="match status" value="1"/>
</dbReference>
<dbReference type="PANTHER" id="PTHR33279">
    <property type="entry name" value="SULFUR CARRIER PROTEIN YEDF-RELATED"/>
    <property type="match status" value="1"/>
</dbReference>
<evidence type="ECO:0000259" key="2">
    <source>
        <dbReference type="PROSITE" id="PS01148"/>
    </source>
</evidence>
<protein>
    <recommendedName>
        <fullName evidence="2">UPF0033 domain-containing protein</fullName>
    </recommendedName>
</protein>
<dbReference type="Gene3D" id="3.30.110.40">
    <property type="entry name" value="TusA-like domain"/>
    <property type="match status" value="1"/>
</dbReference>
<dbReference type="CDD" id="cd00291">
    <property type="entry name" value="SirA_YedF_YeeD"/>
    <property type="match status" value="1"/>
</dbReference>
<evidence type="ECO:0000256" key="1">
    <source>
        <dbReference type="ARBA" id="ARBA00008984"/>
    </source>
</evidence>
<dbReference type="InterPro" id="IPR036868">
    <property type="entry name" value="TusA-like_sf"/>
</dbReference>
<comment type="similarity">
    <text evidence="1">Belongs to the sulfur carrier protein TusA family.</text>
</comment>
<dbReference type="EMBL" id="LDPZ01000002">
    <property type="protein sequence ID" value="KTQ98572.1"/>
    <property type="molecule type" value="Genomic_DNA"/>
</dbReference>
<feature type="domain" description="UPF0033" evidence="2">
    <location>
        <begin position="6"/>
        <end position="30"/>
    </location>
</feature>
<comment type="caution">
    <text evidence="3">The sequence shown here is derived from an EMBL/GenBank/DDBJ whole genome shotgun (WGS) entry which is preliminary data.</text>
</comment>
<organism evidence="3 4">
    <name type="scientific">Aureimonas ureilytica</name>
    <dbReference type="NCBI Taxonomy" id="401562"/>
    <lineage>
        <taxon>Bacteria</taxon>
        <taxon>Pseudomonadati</taxon>
        <taxon>Pseudomonadota</taxon>
        <taxon>Alphaproteobacteria</taxon>
        <taxon>Hyphomicrobiales</taxon>
        <taxon>Aurantimonadaceae</taxon>
        <taxon>Aureimonas</taxon>
    </lineage>
</organism>
<dbReference type="STRING" id="401562.NS365_09745"/>
<dbReference type="AlphaFoldDB" id="A0A175RD85"/>
<evidence type="ECO:0000313" key="4">
    <source>
        <dbReference type="Proteomes" id="UP000078272"/>
    </source>
</evidence>
<dbReference type="PATRIC" id="fig|401562.3.peg.1380"/>
<name>A0A175RD85_9HYPH</name>
<proteinExistence type="inferred from homology"/>
<dbReference type="InterPro" id="IPR001455">
    <property type="entry name" value="TusA-like"/>
</dbReference>
<dbReference type="Proteomes" id="UP000078272">
    <property type="component" value="Unassembled WGS sequence"/>
</dbReference>
<gene>
    <name evidence="3" type="ORF">NS226_00730</name>
</gene>
<dbReference type="OrthoDB" id="9797551at2"/>
<sequence>MAEEMLDLRGLKCPLPVLRSRKALAALRPGTTLIVLADDPLAPLDLAHLCRSEDHEGAPPEALAGGGWRFHIRKNAAPA</sequence>
<reference evidence="3 4" key="1">
    <citation type="journal article" date="2016" name="Front. Microbiol.">
        <title>Genomic Resource of Rice Seed Associated Bacteria.</title>
        <authorList>
            <person name="Midha S."/>
            <person name="Bansal K."/>
            <person name="Sharma S."/>
            <person name="Kumar N."/>
            <person name="Patil P.P."/>
            <person name="Chaudhry V."/>
            <person name="Patil P.B."/>
        </authorList>
    </citation>
    <scope>NUCLEOTIDE SEQUENCE [LARGE SCALE GENOMIC DNA]</scope>
    <source>
        <strain evidence="3 4">NS226</strain>
    </source>
</reference>
<dbReference type="Pfam" id="PF01206">
    <property type="entry name" value="TusA"/>
    <property type="match status" value="1"/>
</dbReference>
<dbReference type="PANTHER" id="PTHR33279:SF6">
    <property type="entry name" value="SULFUR CARRIER PROTEIN YEDF-RELATED"/>
    <property type="match status" value="1"/>
</dbReference>
<evidence type="ECO:0000313" key="3">
    <source>
        <dbReference type="EMBL" id="KTQ98572.1"/>
    </source>
</evidence>
<accession>A0A175RD85</accession>
<dbReference type="SUPFAM" id="SSF64307">
    <property type="entry name" value="SirA-like"/>
    <property type="match status" value="1"/>
</dbReference>